<feature type="domain" description="Amidase" evidence="4">
    <location>
        <begin position="75"/>
        <end position="549"/>
    </location>
</feature>
<organism evidence="5 6">
    <name type="scientific">Fonsecaea monophora</name>
    <dbReference type="NCBI Taxonomy" id="254056"/>
    <lineage>
        <taxon>Eukaryota</taxon>
        <taxon>Fungi</taxon>
        <taxon>Dikarya</taxon>
        <taxon>Ascomycota</taxon>
        <taxon>Pezizomycotina</taxon>
        <taxon>Eurotiomycetes</taxon>
        <taxon>Chaetothyriomycetidae</taxon>
        <taxon>Chaetothyriales</taxon>
        <taxon>Herpotrichiellaceae</taxon>
        <taxon>Fonsecaea</taxon>
    </lineage>
</organism>
<gene>
    <name evidence="5" type="ORF">AYO21_04606</name>
</gene>
<accession>A0A177FBK5</accession>
<dbReference type="Proteomes" id="UP000077002">
    <property type="component" value="Unassembled WGS sequence"/>
</dbReference>
<dbReference type="RefSeq" id="XP_022513178.1">
    <property type="nucleotide sequence ID" value="XM_022654578.1"/>
</dbReference>
<dbReference type="EMBL" id="LVKK01000026">
    <property type="protein sequence ID" value="OAG41226.1"/>
    <property type="molecule type" value="Genomic_DNA"/>
</dbReference>
<comment type="caution">
    <text evidence="5">The sequence shown here is derived from an EMBL/GenBank/DDBJ whole genome shotgun (WGS) entry which is preliminary data.</text>
</comment>
<comment type="similarity">
    <text evidence="1">Belongs to the amidase family.</text>
</comment>
<sequence length="562" mass="62278">MAENWQDIASKAQAGLLNSIPPKWRLPEPVDPSVMDVRGIPRACGLLTEKQLLITEQTASELVPQLRDGKLSSVEVTEAFCARAAIAHQCVNCLTAFFPDEALARAKELDDILAKTGVPVGPLHGLPVGIKDIFHMKDKNLTMGYLAWHNNRCTYDASIIQMLRNAGAVFFVRTTMPQTGMFLETWSNLWGRTMNPFNRHFSAGGSSGGDGSLVAMRGAPFCPSTDIGGSIRAPGTFNGLYAMRPTADRTAKRGMGTPAPGQISIKVSSGPNCYSMADVKLVAEILLTHHGLPFEPTAVRMPWQQLPAKTEKLCIGLLATDGCVTPQPPIARALEETAANLRAAGHEEKANHARSDAKGGVYIVIEFQPPFDCWEVAQATWRLWFQTGAKETLDLVASSGEPLYPTFKWYLETFNIQPLTVPELFKLNTKQAEWKYQFAAAWHATASRTRSGRPIDCLLCPCAPSASFPHGFPVWWGYFSLWNLLDYPSIVLPLKKMRVDRDKDRKDVGYTPRDNVFDRMNWEVYDPERWANLPVTVQLVRPQFGDEELIAVAEVVDQVCNS</sequence>
<feature type="active site" description="Acyl-ester intermediate" evidence="3">
    <location>
        <position position="230"/>
    </location>
</feature>
<evidence type="ECO:0000313" key="5">
    <source>
        <dbReference type="EMBL" id="OAG41226.1"/>
    </source>
</evidence>
<dbReference type="PANTHER" id="PTHR46072">
    <property type="entry name" value="AMIDASE-RELATED-RELATED"/>
    <property type="match status" value="1"/>
</dbReference>
<proteinExistence type="inferred from homology"/>
<evidence type="ECO:0000256" key="1">
    <source>
        <dbReference type="ARBA" id="ARBA00009199"/>
    </source>
</evidence>
<dbReference type="InterPro" id="IPR023631">
    <property type="entry name" value="Amidase_dom"/>
</dbReference>
<dbReference type="InterPro" id="IPR036928">
    <property type="entry name" value="AS_sf"/>
</dbReference>
<dbReference type="GeneID" id="34599775"/>
<keyword evidence="2" id="KW-0378">Hydrolase</keyword>
<keyword evidence="6" id="KW-1185">Reference proteome</keyword>
<feature type="active site" description="Charge relay system" evidence="3">
    <location>
        <position position="131"/>
    </location>
</feature>
<reference evidence="5 6" key="1">
    <citation type="submission" date="2016-03" db="EMBL/GenBank/DDBJ databases">
        <title>Draft genome sequence of the Fonsecaea monophora CBS 269.37.</title>
        <authorList>
            <person name="Bombassaro A."/>
            <person name="Vinicius W.A."/>
            <person name="De Hoog S."/>
            <person name="Sun J."/>
            <person name="Souza E.M."/>
            <person name="Raittz R.T."/>
            <person name="Costa F."/>
            <person name="Leao A.C."/>
            <person name="Tadra-Sfeir M.Z."/>
            <person name="Baura V."/>
            <person name="Balsanelli E."/>
            <person name="Pedrosa F.O."/>
            <person name="Moreno L.F."/>
            <person name="Steffens M.B."/>
            <person name="Xi L."/>
            <person name="Bocca A.L."/>
            <person name="Felipe M.S."/>
            <person name="Teixeira M."/>
            <person name="Telles Filho F.Q."/>
            <person name="Azevedo C.M."/>
            <person name="Gomes R."/>
            <person name="Vicente V.A."/>
        </authorList>
    </citation>
    <scope>NUCLEOTIDE SEQUENCE [LARGE SCALE GENOMIC DNA]</scope>
    <source>
        <strain evidence="5 6">CBS 269.37</strain>
    </source>
</reference>
<evidence type="ECO:0000259" key="4">
    <source>
        <dbReference type="Pfam" id="PF01425"/>
    </source>
</evidence>
<evidence type="ECO:0000256" key="2">
    <source>
        <dbReference type="ARBA" id="ARBA00022801"/>
    </source>
</evidence>
<feature type="active site" description="Charge relay system" evidence="3">
    <location>
        <position position="206"/>
    </location>
</feature>
<dbReference type="GO" id="GO:0016787">
    <property type="term" value="F:hydrolase activity"/>
    <property type="evidence" value="ECO:0007669"/>
    <property type="project" value="UniProtKB-KW"/>
</dbReference>
<evidence type="ECO:0000256" key="3">
    <source>
        <dbReference type="PIRSR" id="PIRSR001221-1"/>
    </source>
</evidence>
<dbReference type="Pfam" id="PF01425">
    <property type="entry name" value="Amidase"/>
    <property type="match status" value="1"/>
</dbReference>
<dbReference type="AlphaFoldDB" id="A0A177FBK5"/>
<dbReference type="SUPFAM" id="SSF75304">
    <property type="entry name" value="Amidase signature (AS) enzymes"/>
    <property type="match status" value="1"/>
</dbReference>
<dbReference type="OrthoDB" id="6428749at2759"/>
<evidence type="ECO:0000313" key="6">
    <source>
        <dbReference type="Proteomes" id="UP000077002"/>
    </source>
</evidence>
<dbReference type="Gene3D" id="3.90.1300.10">
    <property type="entry name" value="Amidase signature (AS) domain"/>
    <property type="match status" value="1"/>
</dbReference>
<name>A0A177FBK5_9EURO</name>
<dbReference type="PIRSF" id="PIRSF001221">
    <property type="entry name" value="Amidase_fungi"/>
    <property type="match status" value="1"/>
</dbReference>
<protein>
    <recommendedName>
        <fullName evidence="4">Amidase domain-containing protein</fullName>
    </recommendedName>
</protein>